<evidence type="ECO:0000256" key="7">
    <source>
        <dbReference type="SAM" id="Coils"/>
    </source>
</evidence>
<reference evidence="10 11" key="1">
    <citation type="submission" date="2016-10" db="EMBL/GenBank/DDBJ databases">
        <authorList>
            <person name="de Groot N.N."/>
        </authorList>
    </citation>
    <scope>NUCLEOTIDE SEQUENCE [LARGE SCALE GENOMIC DNA]</scope>
    <source>
        <strain evidence="10 11">DSM 44993</strain>
    </source>
</reference>
<dbReference type="OrthoDB" id="3579861at2"/>
<feature type="region of interest" description="Disordered" evidence="8">
    <location>
        <begin position="506"/>
        <end position="567"/>
    </location>
</feature>
<evidence type="ECO:0000259" key="9">
    <source>
        <dbReference type="Pfam" id="PF02706"/>
    </source>
</evidence>
<comment type="similarity">
    <text evidence="2">Belongs to the CpsC/CapA family.</text>
</comment>
<dbReference type="GO" id="GO:0005886">
    <property type="term" value="C:plasma membrane"/>
    <property type="evidence" value="ECO:0007669"/>
    <property type="project" value="UniProtKB-SubCell"/>
</dbReference>
<evidence type="ECO:0000256" key="4">
    <source>
        <dbReference type="ARBA" id="ARBA00022692"/>
    </source>
</evidence>
<evidence type="ECO:0000256" key="3">
    <source>
        <dbReference type="ARBA" id="ARBA00022475"/>
    </source>
</evidence>
<dbReference type="InterPro" id="IPR003856">
    <property type="entry name" value="LPS_length_determ_N"/>
</dbReference>
<evidence type="ECO:0000256" key="1">
    <source>
        <dbReference type="ARBA" id="ARBA00004651"/>
    </source>
</evidence>
<keyword evidence="7" id="KW-0175">Coiled coil</keyword>
<dbReference type="PANTHER" id="PTHR32309">
    <property type="entry name" value="TYROSINE-PROTEIN KINASE"/>
    <property type="match status" value="1"/>
</dbReference>
<proteinExistence type="inferred from homology"/>
<gene>
    <name evidence="10" type="ORF">SAMN04489732_108230</name>
</gene>
<dbReference type="Pfam" id="PF02706">
    <property type="entry name" value="Wzz"/>
    <property type="match status" value="1"/>
</dbReference>
<dbReference type="PANTHER" id="PTHR32309:SF31">
    <property type="entry name" value="CAPSULAR EXOPOLYSACCHARIDE FAMILY"/>
    <property type="match status" value="1"/>
</dbReference>
<sequence>MTSPQSSSPPLVDLHRLVVALRRRRRLWLGFALAGLVIGGASAIVLPAAPTAVTKIIVVHPDDSPTDSGTLMRTDVAVLQTGKIASAALKKLRSTEAPEDFLKEYTGLGLTNNVMQVSVKAKTNADALAKAQALADVFIADHVQRNQAAATAQAKALLDQRAQAQQQLADIDGQVATETAKGSKANAGTLEQLYTQRADLVSKVADLQNQAQQAGIGTPQVAAGTQIVDAPAVLPASLLKTGATDGGIGLALGLALGLGFAAVTALVRDRPVLRREIAEHLGASVIAQLRSKLPGPSRLWSRGSAVAERKRVAVTLARATRSERGPLAVLELGAPGVAAELALNLAKELAEDGPVVVVDDLPHRDVGKLPVEGDVHVLEPGDAAIDAASRRIGVGTVAPGTAWTDLEYLGTEAVLVVRSGHANTLWLHTVARQLADCRIPIAGVVLVDPDPKDHTDGTLWDGLHTALRGRASAVVAKQVGQDAAEPAVHATAERVEVEGMAERIPAGTGPRKFVEQEPERPVDWPMEPPGERTVVIRRETDSFDAPTRRFHPIVPPSSTTVGNGHQP</sequence>
<keyword evidence="5" id="KW-1133">Transmembrane helix</keyword>
<evidence type="ECO:0000313" key="11">
    <source>
        <dbReference type="Proteomes" id="UP000198582"/>
    </source>
</evidence>
<comment type="subcellular location">
    <subcellularLocation>
        <location evidence="1">Cell membrane</location>
        <topology evidence="1">Multi-pass membrane protein</topology>
    </subcellularLocation>
</comment>
<dbReference type="RefSeq" id="WP_091618422.1">
    <property type="nucleotide sequence ID" value="NZ_FOEF01000008.1"/>
</dbReference>
<evidence type="ECO:0000256" key="6">
    <source>
        <dbReference type="ARBA" id="ARBA00023136"/>
    </source>
</evidence>
<dbReference type="InterPro" id="IPR050445">
    <property type="entry name" value="Bact_polysacc_biosynth/exp"/>
</dbReference>
<feature type="coiled-coil region" evidence="7">
    <location>
        <begin position="147"/>
        <end position="210"/>
    </location>
</feature>
<dbReference type="EMBL" id="FOEF01000008">
    <property type="protein sequence ID" value="SEP41887.1"/>
    <property type="molecule type" value="Genomic_DNA"/>
</dbReference>
<dbReference type="Proteomes" id="UP000198582">
    <property type="component" value="Unassembled WGS sequence"/>
</dbReference>
<organism evidence="10 11">
    <name type="scientific">Amycolatopsis saalfeldensis</name>
    <dbReference type="NCBI Taxonomy" id="394193"/>
    <lineage>
        <taxon>Bacteria</taxon>
        <taxon>Bacillati</taxon>
        <taxon>Actinomycetota</taxon>
        <taxon>Actinomycetes</taxon>
        <taxon>Pseudonocardiales</taxon>
        <taxon>Pseudonocardiaceae</taxon>
        <taxon>Amycolatopsis</taxon>
    </lineage>
</organism>
<keyword evidence="3" id="KW-1003">Cell membrane</keyword>
<name>A0A1H8XPZ6_9PSEU</name>
<keyword evidence="4" id="KW-0812">Transmembrane</keyword>
<dbReference type="STRING" id="394193.SAMN04489732_108230"/>
<dbReference type="AlphaFoldDB" id="A0A1H8XPZ6"/>
<keyword evidence="11" id="KW-1185">Reference proteome</keyword>
<evidence type="ECO:0000313" key="10">
    <source>
        <dbReference type="EMBL" id="SEP41887.1"/>
    </source>
</evidence>
<keyword evidence="6" id="KW-0472">Membrane</keyword>
<feature type="compositionally biased region" description="Polar residues" evidence="8">
    <location>
        <begin position="556"/>
        <end position="567"/>
    </location>
</feature>
<feature type="compositionally biased region" description="Basic and acidic residues" evidence="8">
    <location>
        <begin position="512"/>
        <end position="522"/>
    </location>
</feature>
<feature type="domain" description="Polysaccharide chain length determinant N-terminal" evidence="9">
    <location>
        <begin position="12"/>
        <end position="103"/>
    </location>
</feature>
<evidence type="ECO:0000256" key="8">
    <source>
        <dbReference type="SAM" id="MobiDB-lite"/>
    </source>
</evidence>
<evidence type="ECO:0000256" key="5">
    <source>
        <dbReference type="ARBA" id="ARBA00022989"/>
    </source>
</evidence>
<evidence type="ECO:0000256" key="2">
    <source>
        <dbReference type="ARBA" id="ARBA00006683"/>
    </source>
</evidence>
<accession>A0A1H8XPZ6</accession>
<protein>
    <submittedName>
        <fullName evidence="10">Chain length determinant protein</fullName>
    </submittedName>
</protein>